<comment type="similarity">
    <text evidence="2">Belongs to the acyl-CoA dehydrogenase family.</text>
</comment>
<dbReference type="InterPro" id="IPR037069">
    <property type="entry name" value="AcylCoA_DH/ox_N_sf"/>
</dbReference>
<dbReference type="GO" id="GO:0003995">
    <property type="term" value="F:acyl-CoA dehydrogenase activity"/>
    <property type="evidence" value="ECO:0007669"/>
    <property type="project" value="InterPro"/>
</dbReference>
<dbReference type="PANTHER" id="PTHR43884">
    <property type="entry name" value="ACYL-COA DEHYDROGENASE"/>
    <property type="match status" value="1"/>
</dbReference>
<gene>
    <name evidence="8" type="ORF">ENK44_03715</name>
</gene>
<evidence type="ECO:0000256" key="3">
    <source>
        <dbReference type="ARBA" id="ARBA00022630"/>
    </source>
</evidence>
<evidence type="ECO:0000259" key="6">
    <source>
        <dbReference type="Pfam" id="PF02770"/>
    </source>
</evidence>
<dbReference type="Proteomes" id="UP000885779">
    <property type="component" value="Unassembled WGS sequence"/>
</dbReference>
<dbReference type="SUPFAM" id="SSF56645">
    <property type="entry name" value="Acyl-CoA dehydrogenase NM domain-like"/>
    <property type="match status" value="1"/>
</dbReference>
<dbReference type="AlphaFoldDB" id="A0A7V4U0R5"/>
<dbReference type="Pfam" id="PF02770">
    <property type="entry name" value="Acyl-CoA_dh_M"/>
    <property type="match status" value="1"/>
</dbReference>
<feature type="domain" description="Acyl-CoA dehydrogenase/oxidase N-terminal" evidence="7">
    <location>
        <begin position="4"/>
        <end position="116"/>
    </location>
</feature>
<comment type="cofactor">
    <cofactor evidence="1">
        <name>FAD</name>
        <dbReference type="ChEBI" id="CHEBI:57692"/>
    </cofactor>
</comment>
<comment type="caution">
    <text evidence="8">The sequence shown here is derived from an EMBL/GenBank/DDBJ whole genome shotgun (WGS) entry which is preliminary data.</text>
</comment>
<evidence type="ECO:0000256" key="2">
    <source>
        <dbReference type="ARBA" id="ARBA00009347"/>
    </source>
</evidence>
<sequence>MSFNEEHRMVRQMVRDFARKEMAPIAIEMDEKQQFPKETFQKMAELNLLGLPFSEKYGGAGFDQISYTIALEEMARVCAATALSYSAHVSLAASPINEFGNEEQKQKYLVPLAKGEKIGSFGLTEPTAGSDAGSTKTTAVKDGDFYVINGSKMFITNAE</sequence>
<dbReference type="GO" id="GO:0050660">
    <property type="term" value="F:flavin adenine dinucleotide binding"/>
    <property type="evidence" value="ECO:0007669"/>
    <property type="project" value="InterPro"/>
</dbReference>
<keyword evidence="5" id="KW-0560">Oxidoreductase</keyword>
<evidence type="ECO:0000256" key="5">
    <source>
        <dbReference type="ARBA" id="ARBA00023002"/>
    </source>
</evidence>
<dbReference type="InterPro" id="IPR006091">
    <property type="entry name" value="Acyl-CoA_Oxase/DH_mid-dom"/>
</dbReference>
<accession>A0A7V4U0R5</accession>
<reference evidence="8" key="1">
    <citation type="journal article" date="2020" name="mSystems">
        <title>Genome- and Community-Level Interaction Insights into Carbon Utilization and Element Cycling Functions of Hydrothermarchaeota in Hydrothermal Sediment.</title>
        <authorList>
            <person name="Zhou Z."/>
            <person name="Liu Y."/>
            <person name="Xu W."/>
            <person name="Pan J."/>
            <person name="Luo Z.H."/>
            <person name="Li M."/>
        </authorList>
    </citation>
    <scope>NUCLEOTIDE SEQUENCE [LARGE SCALE GENOMIC DNA]</scope>
    <source>
        <strain evidence="8">HyVt-577</strain>
    </source>
</reference>
<evidence type="ECO:0000256" key="4">
    <source>
        <dbReference type="ARBA" id="ARBA00022827"/>
    </source>
</evidence>
<dbReference type="Gene3D" id="1.10.540.10">
    <property type="entry name" value="Acyl-CoA dehydrogenase/oxidase, N-terminal domain"/>
    <property type="match status" value="1"/>
</dbReference>
<feature type="domain" description="Acyl-CoA oxidase/dehydrogenase middle" evidence="6">
    <location>
        <begin position="120"/>
        <end position="158"/>
    </location>
</feature>
<dbReference type="Gene3D" id="2.40.110.10">
    <property type="entry name" value="Butyryl-CoA Dehydrogenase, subunit A, domain 2"/>
    <property type="match status" value="1"/>
</dbReference>
<dbReference type="InterPro" id="IPR013786">
    <property type="entry name" value="AcylCoA_DH/ox_N"/>
</dbReference>
<evidence type="ECO:0000256" key="1">
    <source>
        <dbReference type="ARBA" id="ARBA00001974"/>
    </source>
</evidence>
<name>A0A7V4U0R5_CALAY</name>
<proteinExistence type="inferred from homology"/>
<dbReference type="PROSITE" id="PS00072">
    <property type="entry name" value="ACYL_COA_DH_1"/>
    <property type="match status" value="1"/>
</dbReference>
<dbReference type="FunFam" id="1.10.540.10:FF:000002">
    <property type="entry name" value="Acyl-CoA dehydrogenase FadE19"/>
    <property type="match status" value="1"/>
</dbReference>
<keyword evidence="4" id="KW-0274">FAD</keyword>
<dbReference type="InterPro" id="IPR046373">
    <property type="entry name" value="Acyl-CoA_Oxase/DH_mid-dom_sf"/>
</dbReference>
<feature type="non-terminal residue" evidence="8">
    <location>
        <position position="159"/>
    </location>
</feature>
<dbReference type="Pfam" id="PF02771">
    <property type="entry name" value="Acyl-CoA_dh_N"/>
    <property type="match status" value="1"/>
</dbReference>
<dbReference type="InterPro" id="IPR006089">
    <property type="entry name" value="Acyl-CoA_DH_CS"/>
</dbReference>
<evidence type="ECO:0000313" key="8">
    <source>
        <dbReference type="EMBL" id="HGY54789.1"/>
    </source>
</evidence>
<keyword evidence="3" id="KW-0285">Flavoprotein</keyword>
<evidence type="ECO:0000259" key="7">
    <source>
        <dbReference type="Pfam" id="PF02771"/>
    </source>
</evidence>
<dbReference type="EMBL" id="DRQG01000031">
    <property type="protein sequence ID" value="HGY54789.1"/>
    <property type="molecule type" value="Genomic_DNA"/>
</dbReference>
<organism evidence="8">
    <name type="scientific">Caldithrix abyssi</name>
    <dbReference type="NCBI Taxonomy" id="187145"/>
    <lineage>
        <taxon>Bacteria</taxon>
        <taxon>Pseudomonadati</taxon>
        <taxon>Calditrichota</taxon>
        <taxon>Calditrichia</taxon>
        <taxon>Calditrichales</taxon>
        <taxon>Calditrichaceae</taxon>
        <taxon>Caldithrix</taxon>
    </lineage>
</organism>
<dbReference type="PANTHER" id="PTHR43884:SF12">
    <property type="entry name" value="ISOVALERYL-COA DEHYDROGENASE, MITOCHONDRIAL-RELATED"/>
    <property type="match status" value="1"/>
</dbReference>
<dbReference type="InterPro" id="IPR009100">
    <property type="entry name" value="AcylCoA_DH/oxidase_NM_dom_sf"/>
</dbReference>
<protein>
    <submittedName>
        <fullName evidence="8">Acyl-CoA dehydrogenase</fullName>
    </submittedName>
</protein>